<dbReference type="AlphaFoldDB" id="T1F973"/>
<dbReference type="EMBL" id="KB096864">
    <property type="protein sequence ID" value="ESO00874.1"/>
    <property type="molecule type" value="Genomic_DNA"/>
</dbReference>
<dbReference type="EnsemblMetazoa" id="HelroT175371">
    <property type="protein sequence ID" value="HelroP175371"/>
    <property type="gene ID" value="HelroG175371"/>
</dbReference>
<dbReference type="InterPro" id="IPR003609">
    <property type="entry name" value="Pan_app"/>
</dbReference>
<organism evidence="3 4">
    <name type="scientific">Helobdella robusta</name>
    <name type="common">Californian leech</name>
    <dbReference type="NCBI Taxonomy" id="6412"/>
    <lineage>
        <taxon>Eukaryota</taxon>
        <taxon>Metazoa</taxon>
        <taxon>Spiralia</taxon>
        <taxon>Lophotrochozoa</taxon>
        <taxon>Annelida</taxon>
        <taxon>Clitellata</taxon>
        <taxon>Hirudinea</taxon>
        <taxon>Rhynchobdellida</taxon>
        <taxon>Glossiphoniidae</taxon>
        <taxon>Helobdella</taxon>
    </lineage>
</organism>
<dbReference type="Pfam" id="PF00024">
    <property type="entry name" value="PAN_1"/>
    <property type="match status" value="1"/>
</dbReference>
<dbReference type="GeneID" id="20205372"/>
<dbReference type="eggNOG" id="ENOG502T0PR">
    <property type="taxonomic scope" value="Eukaryota"/>
</dbReference>
<evidence type="ECO:0000259" key="1">
    <source>
        <dbReference type="Pfam" id="PF00024"/>
    </source>
</evidence>
<dbReference type="KEGG" id="hro:HELRODRAFT_175371"/>
<dbReference type="Gene3D" id="2.60.120.260">
    <property type="entry name" value="Galactose-binding domain-like"/>
    <property type="match status" value="2"/>
</dbReference>
<dbReference type="InParanoid" id="T1F973"/>
<protein>
    <recommendedName>
        <fullName evidence="1">Apple domain-containing protein</fullName>
    </recommendedName>
</protein>
<proteinExistence type="predicted"/>
<dbReference type="HOGENOM" id="CLU_038742_1_0_1"/>
<keyword evidence="4" id="KW-1185">Reference proteome</keyword>
<dbReference type="EMBL" id="AMQM01005232">
    <property type="status" value="NOT_ANNOTATED_CDS"/>
    <property type="molecule type" value="Genomic_DNA"/>
</dbReference>
<reference evidence="3" key="3">
    <citation type="submission" date="2015-06" db="UniProtKB">
        <authorList>
            <consortium name="EnsemblMetazoa"/>
        </authorList>
    </citation>
    <scope>IDENTIFICATION</scope>
</reference>
<evidence type="ECO:0000313" key="4">
    <source>
        <dbReference type="Proteomes" id="UP000015101"/>
    </source>
</evidence>
<dbReference type="PANTHER" id="PTHR45713">
    <property type="entry name" value="FTP DOMAIN-CONTAINING PROTEIN"/>
    <property type="match status" value="1"/>
</dbReference>
<dbReference type="RefSeq" id="XP_009021045.1">
    <property type="nucleotide sequence ID" value="XM_009022797.1"/>
</dbReference>
<gene>
    <name evidence="3" type="primary">20205372</name>
    <name evidence="2" type="ORF">HELRODRAFT_175371</name>
</gene>
<evidence type="ECO:0000313" key="3">
    <source>
        <dbReference type="EnsemblMetazoa" id="HelroP175371"/>
    </source>
</evidence>
<dbReference type="InterPro" id="IPR008979">
    <property type="entry name" value="Galactose-bd-like_sf"/>
</dbReference>
<sequence>MEDTDKQCEVEMENAVKKNNVDGLEIGQNIALGVYTYNSSAYVINSTLMLTSFFAVDGENSSDGSSTFCSVTVPGFEPHWIGLDLENIFTICYAIVYAGSDKVDLPTKNDLNFFIVGVSNRSLDVHPPVRGTYDLCAQYPGVVASKQVVQLNCSSTTPPARYVILQQSSNSTGYMSVCEFEVYGTPFGIYRKNILLHQPASSSSVYRETTIVSQCSPFVADLAVDGFHDTQLLDCHCGHGVDSVGGPNWFMVDIQDFFYVDYVTFTSRVGYYGRHRMDNFYIGFTNTPGYQPIRKQYPLCGQWSGYVVPGSKVLMKCNANLLSFRYLIAQQAADAFDGNFASCELQAFSALSRDFFVWKKNASSYLSGYRVQTMSVRSAVECLHRVRKVGGCDSINFNAASKTCELNKHQNGYSGLDLNANWAFYVVQYY</sequence>
<dbReference type="PANTHER" id="PTHR45713:SF6">
    <property type="entry name" value="F5_8 TYPE C DOMAIN-CONTAINING PROTEIN"/>
    <property type="match status" value="1"/>
</dbReference>
<name>T1F973_HELRO</name>
<reference evidence="2 4" key="2">
    <citation type="journal article" date="2013" name="Nature">
        <title>Insights into bilaterian evolution from three spiralian genomes.</title>
        <authorList>
            <person name="Simakov O."/>
            <person name="Marletaz F."/>
            <person name="Cho S.J."/>
            <person name="Edsinger-Gonzales E."/>
            <person name="Havlak P."/>
            <person name="Hellsten U."/>
            <person name="Kuo D.H."/>
            <person name="Larsson T."/>
            <person name="Lv J."/>
            <person name="Arendt D."/>
            <person name="Savage R."/>
            <person name="Osoegawa K."/>
            <person name="de Jong P."/>
            <person name="Grimwood J."/>
            <person name="Chapman J.A."/>
            <person name="Shapiro H."/>
            <person name="Aerts A."/>
            <person name="Otillar R.P."/>
            <person name="Terry A.Y."/>
            <person name="Boore J.L."/>
            <person name="Grigoriev I.V."/>
            <person name="Lindberg D.R."/>
            <person name="Seaver E.C."/>
            <person name="Weisblat D.A."/>
            <person name="Putnam N.H."/>
            <person name="Rokhsar D.S."/>
        </authorList>
    </citation>
    <scope>NUCLEOTIDE SEQUENCE</scope>
</reference>
<reference evidence="4" key="1">
    <citation type="submission" date="2012-12" db="EMBL/GenBank/DDBJ databases">
        <authorList>
            <person name="Hellsten U."/>
            <person name="Grimwood J."/>
            <person name="Chapman J.A."/>
            <person name="Shapiro H."/>
            <person name="Aerts A."/>
            <person name="Otillar R.P."/>
            <person name="Terry A.Y."/>
            <person name="Boore J.L."/>
            <person name="Simakov O."/>
            <person name="Marletaz F."/>
            <person name="Cho S.-J."/>
            <person name="Edsinger-Gonzales E."/>
            <person name="Havlak P."/>
            <person name="Kuo D.-H."/>
            <person name="Larsson T."/>
            <person name="Lv J."/>
            <person name="Arendt D."/>
            <person name="Savage R."/>
            <person name="Osoegawa K."/>
            <person name="de Jong P."/>
            <person name="Lindberg D.R."/>
            <person name="Seaver E.C."/>
            <person name="Weisblat D.A."/>
            <person name="Putnam N.H."/>
            <person name="Grigoriev I.V."/>
            <person name="Rokhsar D.S."/>
        </authorList>
    </citation>
    <scope>NUCLEOTIDE SEQUENCE</scope>
</reference>
<feature type="domain" description="Apple" evidence="1">
    <location>
        <begin position="362"/>
        <end position="411"/>
    </location>
</feature>
<dbReference type="Proteomes" id="UP000015101">
    <property type="component" value="Unassembled WGS sequence"/>
</dbReference>
<evidence type="ECO:0000313" key="2">
    <source>
        <dbReference type="EMBL" id="ESO00874.1"/>
    </source>
</evidence>
<dbReference type="InterPro" id="IPR051941">
    <property type="entry name" value="BG_Antigen-Binding_Lectin"/>
</dbReference>
<dbReference type="CTD" id="20205372"/>
<accession>T1F973</accession>
<dbReference type="SUPFAM" id="SSF49785">
    <property type="entry name" value="Galactose-binding domain-like"/>
    <property type="match status" value="2"/>
</dbReference>